<accession>A0A369JWR0</accession>
<gene>
    <name evidence="2" type="ORF">Hypma_006975</name>
</gene>
<dbReference type="EMBL" id="LUEZ02000040">
    <property type="protein sequence ID" value="RDB25670.1"/>
    <property type="molecule type" value="Genomic_DNA"/>
</dbReference>
<sequence>MADWHICAHSSLGQSGFHPAPHNSLEAQLSPHAMALPLCTRYPACLTTLFLENLPISMISKTPNGCRSLPTSPLRKTSASTGLRHFTIIDDTCLDVSSLDRHSPSHLPNCFPEIDGVDSDSDTESDAATSIADEAEEALSAENLDEMEAEEEYGSDIAIETIDHIKGQDFEEDSNGNENNENAKKPGEE</sequence>
<name>A0A369JWR0_HYPMA</name>
<dbReference type="InParanoid" id="A0A369JWR0"/>
<evidence type="ECO:0000256" key="1">
    <source>
        <dbReference type="SAM" id="MobiDB-lite"/>
    </source>
</evidence>
<dbReference type="AlphaFoldDB" id="A0A369JWR0"/>
<keyword evidence="3" id="KW-1185">Reference proteome</keyword>
<organism evidence="2 3">
    <name type="scientific">Hypsizygus marmoreus</name>
    <name type="common">White beech mushroom</name>
    <name type="synonym">Agaricus marmoreus</name>
    <dbReference type="NCBI Taxonomy" id="39966"/>
    <lineage>
        <taxon>Eukaryota</taxon>
        <taxon>Fungi</taxon>
        <taxon>Dikarya</taxon>
        <taxon>Basidiomycota</taxon>
        <taxon>Agaricomycotina</taxon>
        <taxon>Agaricomycetes</taxon>
        <taxon>Agaricomycetidae</taxon>
        <taxon>Agaricales</taxon>
        <taxon>Tricholomatineae</taxon>
        <taxon>Lyophyllaceae</taxon>
        <taxon>Hypsizygus</taxon>
    </lineage>
</organism>
<evidence type="ECO:0000313" key="3">
    <source>
        <dbReference type="Proteomes" id="UP000076154"/>
    </source>
</evidence>
<reference evidence="2" key="1">
    <citation type="submission" date="2018-04" db="EMBL/GenBank/DDBJ databases">
        <title>Whole genome sequencing of Hypsizygus marmoreus.</title>
        <authorList>
            <person name="Choi I.-G."/>
            <person name="Min B."/>
            <person name="Kim J.-G."/>
            <person name="Kim S."/>
            <person name="Oh Y.-L."/>
            <person name="Kong W.-S."/>
            <person name="Park H."/>
            <person name="Jeong J."/>
            <person name="Song E.-S."/>
        </authorList>
    </citation>
    <scope>NUCLEOTIDE SEQUENCE [LARGE SCALE GENOMIC DNA]</scope>
    <source>
        <strain evidence="2">51987-8</strain>
    </source>
</reference>
<feature type="region of interest" description="Disordered" evidence="1">
    <location>
        <begin position="110"/>
        <end position="129"/>
    </location>
</feature>
<proteinExistence type="predicted"/>
<comment type="caution">
    <text evidence="2">The sequence shown here is derived from an EMBL/GenBank/DDBJ whole genome shotgun (WGS) entry which is preliminary data.</text>
</comment>
<dbReference type="Proteomes" id="UP000076154">
    <property type="component" value="Unassembled WGS sequence"/>
</dbReference>
<feature type="region of interest" description="Disordered" evidence="1">
    <location>
        <begin position="162"/>
        <end position="189"/>
    </location>
</feature>
<protein>
    <submittedName>
        <fullName evidence="2">Uncharacterized protein</fullName>
    </submittedName>
</protein>
<feature type="compositionally biased region" description="Acidic residues" evidence="1">
    <location>
        <begin position="115"/>
        <end position="125"/>
    </location>
</feature>
<evidence type="ECO:0000313" key="2">
    <source>
        <dbReference type="EMBL" id="RDB25670.1"/>
    </source>
</evidence>